<accession>A0A164QDF0</accession>
<organism evidence="1 2">
    <name type="scientific">Sistotremastrum niveocremeum HHB9708</name>
    <dbReference type="NCBI Taxonomy" id="1314777"/>
    <lineage>
        <taxon>Eukaryota</taxon>
        <taxon>Fungi</taxon>
        <taxon>Dikarya</taxon>
        <taxon>Basidiomycota</taxon>
        <taxon>Agaricomycotina</taxon>
        <taxon>Agaricomycetes</taxon>
        <taxon>Sistotremastrales</taxon>
        <taxon>Sistotremastraceae</taxon>
        <taxon>Sertulicium</taxon>
        <taxon>Sertulicium niveocremeum</taxon>
    </lineage>
</organism>
<protein>
    <recommendedName>
        <fullName evidence="3">DUF4218 domain-containing protein</fullName>
    </recommendedName>
</protein>
<evidence type="ECO:0000313" key="2">
    <source>
        <dbReference type="Proteomes" id="UP000076722"/>
    </source>
</evidence>
<dbReference type="AlphaFoldDB" id="A0A164QDF0"/>
<dbReference type="STRING" id="1314777.A0A164QDF0"/>
<evidence type="ECO:0008006" key="3">
    <source>
        <dbReference type="Google" id="ProtNLM"/>
    </source>
</evidence>
<reference evidence="1 2" key="1">
    <citation type="journal article" date="2016" name="Mol. Biol. Evol.">
        <title>Comparative Genomics of Early-Diverging Mushroom-Forming Fungi Provides Insights into the Origins of Lignocellulose Decay Capabilities.</title>
        <authorList>
            <person name="Nagy L.G."/>
            <person name="Riley R."/>
            <person name="Tritt A."/>
            <person name="Adam C."/>
            <person name="Daum C."/>
            <person name="Floudas D."/>
            <person name="Sun H."/>
            <person name="Yadav J.S."/>
            <person name="Pangilinan J."/>
            <person name="Larsson K.H."/>
            <person name="Matsuura K."/>
            <person name="Barry K."/>
            <person name="Labutti K."/>
            <person name="Kuo R."/>
            <person name="Ohm R.A."/>
            <person name="Bhattacharya S.S."/>
            <person name="Shirouzu T."/>
            <person name="Yoshinaga Y."/>
            <person name="Martin F.M."/>
            <person name="Grigoriev I.V."/>
            <person name="Hibbett D.S."/>
        </authorList>
    </citation>
    <scope>NUCLEOTIDE SEQUENCE [LARGE SCALE GENOMIC DNA]</scope>
    <source>
        <strain evidence="1 2">HHB9708</strain>
    </source>
</reference>
<dbReference type="Proteomes" id="UP000076722">
    <property type="component" value="Unassembled WGS sequence"/>
</dbReference>
<name>A0A164QDF0_9AGAM</name>
<feature type="non-terminal residue" evidence="1">
    <location>
        <position position="1"/>
    </location>
</feature>
<proteinExistence type="predicted"/>
<dbReference type="OrthoDB" id="3247418at2759"/>
<gene>
    <name evidence="1" type="ORF">SISNIDRAFT_393242</name>
</gene>
<feature type="non-terminal residue" evidence="1">
    <location>
        <position position="217"/>
    </location>
</feature>
<evidence type="ECO:0000313" key="1">
    <source>
        <dbReference type="EMBL" id="KZS89558.1"/>
    </source>
</evidence>
<keyword evidence="2" id="KW-1185">Reference proteome</keyword>
<dbReference type="EMBL" id="KV419427">
    <property type="protein sequence ID" value="KZS89558.1"/>
    <property type="molecule type" value="Genomic_DNA"/>
</dbReference>
<sequence>LTNLDIDAIRKDLKELVKPSWVTSLPKDLGSKRHGKLKADQWRAVATVFLPITLIRRWGSSQNERIDPQKLEMLDNTMDLVNAVIVASRKSIGPEDTRSYMFYMSRYLKDLKRLYPHLKLRPVHHAALHLGEFLEMYGPVHGWWTFPFERLIGTLQKVETNDKQGSLIAHHPFVTNHILGEMEQTMLRTFIATSNMKNILTSPRLPAVLQHCKDMLD</sequence>